<evidence type="ECO:0000313" key="2">
    <source>
        <dbReference type="EMBL" id="POG05483.1"/>
    </source>
</evidence>
<dbReference type="SUPFAM" id="SSF56349">
    <property type="entry name" value="DNA breaking-rejoining enzymes"/>
    <property type="match status" value="1"/>
</dbReference>
<name>A0A2S3WVU6_PSEPU</name>
<dbReference type="AlphaFoldDB" id="A0A2S3WVU6"/>
<dbReference type="GO" id="GO:0015074">
    <property type="term" value="P:DNA integration"/>
    <property type="evidence" value="ECO:0007669"/>
    <property type="project" value="InterPro"/>
</dbReference>
<dbReference type="InterPro" id="IPR011010">
    <property type="entry name" value="DNA_brk_join_enz"/>
</dbReference>
<dbReference type="GO" id="GO:0003677">
    <property type="term" value="F:DNA binding"/>
    <property type="evidence" value="ECO:0007669"/>
    <property type="project" value="InterPro"/>
</dbReference>
<evidence type="ECO:0000256" key="1">
    <source>
        <dbReference type="ARBA" id="ARBA00023172"/>
    </source>
</evidence>
<dbReference type="InterPro" id="IPR013762">
    <property type="entry name" value="Integrase-like_cat_sf"/>
</dbReference>
<comment type="caution">
    <text evidence="2">The sequence shown here is derived from an EMBL/GenBank/DDBJ whole genome shotgun (WGS) entry which is preliminary data.</text>
</comment>
<organism evidence="2 3">
    <name type="scientific">Pseudomonas putida</name>
    <name type="common">Arthrobacter siderocapsulatus</name>
    <dbReference type="NCBI Taxonomy" id="303"/>
    <lineage>
        <taxon>Bacteria</taxon>
        <taxon>Pseudomonadati</taxon>
        <taxon>Pseudomonadota</taxon>
        <taxon>Gammaproteobacteria</taxon>
        <taxon>Pseudomonadales</taxon>
        <taxon>Pseudomonadaceae</taxon>
        <taxon>Pseudomonas</taxon>
    </lineage>
</organism>
<reference evidence="2 3" key="2">
    <citation type="submission" date="2018-03" db="EMBL/GenBank/DDBJ databases">
        <title>Draft genome of Pseudomonas putida strain KH-21-114.</title>
        <authorList>
            <person name="Yoshizawa S."/>
            <person name="Khan N.H."/>
            <person name="Nishimura M."/>
            <person name="Chiura H.X."/>
            <person name="Ogura Y."/>
            <person name="Hayashi T."/>
            <person name="Kogure K."/>
        </authorList>
    </citation>
    <scope>NUCLEOTIDE SEQUENCE [LARGE SCALE GENOMIC DNA]</scope>
    <source>
        <strain evidence="2 3">KH-21-114</strain>
    </source>
</reference>
<proteinExistence type="predicted"/>
<dbReference type="OrthoDB" id="8768428at2"/>
<protein>
    <submittedName>
        <fullName evidence="2">Integrase</fullName>
    </submittedName>
</protein>
<dbReference type="EMBL" id="MINH01000021">
    <property type="protein sequence ID" value="POG05483.1"/>
    <property type="molecule type" value="Genomic_DNA"/>
</dbReference>
<gene>
    <name evidence="2" type="ORF">BGP84_21635</name>
</gene>
<dbReference type="Gene3D" id="1.10.443.10">
    <property type="entry name" value="Intergrase catalytic core"/>
    <property type="match status" value="1"/>
</dbReference>
<accession>A0A2S3WVU6</accession>
<dbReference type="GO" id="GO:0006310">
    <property type="term" value="P:DNA recombination"/>
    <property type="evidence" value="ECO:0007669"/>
    <property type="project" value="UniProtKB-KW"/>
</dbReference>
<evidence type="ECO:0000313" key="3">
    <source>
        <dbReference type="Proteomes" id="UP000237230"/>
    </source>
</evidence>
<keyword evidence="1" id="KW-0233">DNA recombination</keyword>
<dbReference type="RefSeq" id="WP_028698521.1">
    <property type="nucleotide sequence ID" value="NZ_JADUCP010000002.1"/>
</dbReference>
<reference evidence="2 3" key="1">
    <citation type="submission" date="2016-08" db="EMBL/GenBank/DDBJ databases">
        <authorList>
            <person name="Seilhamer J.J."/>
        </authorList>
    </citation>
    <scope>NUCLEOTIDE SEQUENCE [LARGE SCALE GENOMIC DNA]</scope>
    <source>
        <strain evidence="2 3">KH-21-114</strain>
    </source>
</reference>
<dbReference type="Proteomes" id="UP000237230">
    <property type="component" value="Unassembled WGS sequence"/>
</dbReference>
<sequence length="683" mass="77221">MKNFFDELNQGLQVAEVIQQSHGKSWRPSADFVLCRDLEGNPTAVFGKPYWDFNPMRLRANKIWAIRFDGVFGTSGTAQNSLTEEIKWILFCLLFFVSTGHIGRMSVSMLSQYFLTLRTAARFCYEKGAGELAGVISLQELLTTPAYLTAYARWMKVNEVGSTQRKLMRALLGHLVSVGEDRLGYKLQGVFDIDFDIDEDAKQHPVIPTKIYLAVINALGLSLDVLYDHREPLEQYLGEFDNPRYGYTHYHQKKVNGNKAPKSYEPVFEETLKIHKIESLFSGDFSCSGRGVLSSTVLKMQWVAKTVIHLYTGMRDQEVLRLPYDCIDQDEVVSATLDEGGLARDKPIIVKVLSTTTKFTGYRKTVSWLATDEAVRAVEVARAICRGISKLYGVDPKAMPLFLNPAIINRAQTEIGVPFWNDVSKPDFLLEGFIITPSDLEELQLTDPSRDFSNEKFFQVGSPWNFTSHQFRRSLAFYGSSSGFISMPSLRKQFKHLCTQMTRYYANNFELLKTIFGYYDEKKGEYVLPKTHVLFEVQTGVPMNIAYDLLAHAFGDDAPLFGGVGSYISNQRGKLESGDVHIVDMRKETERQAADGKISYRPTLLGACTRTGKCEHFLLGAAVSCLSCADGIIEKEKLDEAIEDNERDLELYEPGSGEYQVVQYELSNMRKFRERLIPAVEVA</sequence>